<comment type="caution">
    <text evidence="4">The sequence shown here is derived from an EMBL/GenBank/DDBJ whole genome shotgun (WGS) entry which is preliminary data.</text>
</comment>
<dbReference type="SUPFAM" id="SSF52075">
    <property type="entry name" value="Outer arm dynein light chain 1"/>
    <property type="match status" value="3"/>
</dbReference>
<dbReference type="Proteomes" id="UP000019149">
    <property type="component" value="Unassembled WGS sequence"/>
</dbReference>
<dbReference type="InterPro" id="IPR032675">
    <property type="entry name" value="LRR_dom_sf"/>
</dbReference>
<proteinExistence type="predicted"/>
<dbReference type="InterPro" id="IPR001611">
    <property type="entry name" value="Leu-rich_rpt"/>
</dbReference>
<dbReference type="Pfam" id="PF12799">
    <property type="entry name" value="LRR_4"/>
    <property type="match status" value="1"/>
</dbReference>
<dbReference type="InterPro" id="IPR050836">
    <property type="entry name" value="SDS22/Internalin_LRR"/>
</dbReference>
<feature type="region of interest" description="Disordered" evidence="3">
    <location>
        <begin position="1591"/>
        <end position="1613"/>
    </location>
</feature>
<dbReference type="RefSeq" id="XP_024347974.1">
    <property type="nucleotide sequence ID" value="XM_024497605.1"/>
</dbReference>
<name>W6U6C6_ECHGR</name>
<dbReference type="OrthoDB" id="1517790at2759"/>
<dbReference type="GeneID" id="36344071"/>
<dbReference type="SMART" id="SM00365">
    <property type="entry name" value="LRR_SD22"/>
    <property type="match status" value="12"/>
</dbReference>
<evidence type="ECO:0000313" key="4">
    <source>
        <dbReference type="EMBL" id="EUB56778.1"/>
    </source>
</evidence>
<dbReference type="InterPro" id="IPR003591">
    <property type="entry name" value="Leu-rich_rpt_typical-subtyp"/>
</dbReference>
<gene>
    <name evidence="4" type="ORF">EGR_08356</name>
</gene>
<dbReference type="STRING" id="6210.W6U6C6"/>
<dbReference type="SUPFAM" id="SSF52058">
    <property type="entry name" value="L domain-like"/>
    <property type="match status" value="1"/>
</dbReference>
<dbReference type="PANTHER" id="PTHR46652">
    <property type="entry name" value="LEUCINE-RICH REPEAT AND IQ DOMAIN-CONTAINING PROTEIN 1-RELATED"/>
    <property type="match status" value="1"/>
</dbReference>
<organism evidence="4 5">
    <name type="scientific">Echinococcus granulosus</name>
    <name type="common">Hydatid tapeworm</name>
    <dbReference type="NCBI Taxonomy" id="6210"/>
    <lineage>
        <taxon>Eukaryota</taxon>
        <taxon>Metazoa</taxon>
        <taxon>Spiralia</taxon>
        <taxon>Lophotrochozoa</taxon>
        <taxon>Platyhelminthes</taxon>
        <taxon>Cestoda</taxon>
        <taxon>Eucestoda</taxon>
        <taxon>Cyclophyllidea</taxon>
        <taxon>Taeniidae</taxon>
        <taxon>Echinococcus</taxon>
        <taxon>Echinococcus granulosus group</taxon>
    </lineage>
</organism>
<evidence type="ECO:0000313" key="5">
    <source>
        <dbReference type="Proteomes" id="UP000019149"/>
    </source>
</evidence>
<dbReference type="CTD" id="36344071"/>
<accession>W6U6C6</accession>
<dbReference type="InterPro" id="IPR025875">
    <property type="entry name" value="Leu-rich_rpt_4"/>
</dbReference>
<sequence length="1613" mass="182623">MCKSNMLLSMKPSYIKSINTFKRSPWLTKVISKKLRLFVYLCVSFELQLCSHHAIICPDKANALEKNTLVAFSCIHYEISRPISNSPKIKASCKWEHSGMFIKSNFDVSFLCVNSKKDNKTQYIVIIKIQSWSRLMKIKLRLQKPRQSTVSQISSGSLATSPKAIFKRFHWEKVFLNCTSKYGEVFWHLFVEIRTALGRSLSVSVEFEKPRATGAYVVIIPFNALLKVGSPEYKMDSFSDDVIKEIRRLNNIPENEENPDDLVEKLHYFLQVCLQINCLGHCTKLTKLWICESGLESMKGLNCATRLEELCLYDNRLKVIEELEGMNSLCRLWLNNNDISFLTGLQNLQGLCDLNVAGNQISRLDASLIPCTKLESINLSGNNFYDLPDVLSLALLPKLRLLRINDAEFTPNPISSLPYTSLALVYHIPQLCSIDGMDLREPFVSFLQSLIREKKLFYFAKSRHRHNFLLRTQRTLLILKKRLSIPIIERLRLLDLQIRLLEAYVNRLINLRESTSKEIKALHQSLGKIRVRSCWWKNKLSILEAEYEYYTSALSVKFKINQCLHTAELQMFGCLTISQIDRSAELFNLCRRFCQMRMCWHDRCLEGFSELRLNNLWHIRNDLLNNYCQKNQTNGNFKEELLFYNCLFSSDIDFCHLGEFLRSGFPSDGIVGSFSFTTLLSRLLKLDSFPIEKAFNSSFVILVVRALTKEGSNCVRTGIILSPKNATFTNGKKSFCACAIAHFEYAFSETACLIPEFLAELELISTSSLSQMSAFMNRDSSRASTITDSIESLSSHGINRDSEVLKAKPDIPSPPDLSEKDVKNALRNPWFGSISGQTLEAITELNFHGTGFQSFRGLQELPILRTLILSNCGITSLKELSLPFLETLDISHNALHSLKSLGSCPSLLTLDANWNLLSNLEVEVRHLLWVAGNLATLRLEYNPWFRDERVSERAQSLLSSLSPTSKVCFENQSYDVEVFRRTHIFTTSRNYMLTLWPVLGMLLRKLSGQVPNLDFFMQSTRLSTHPFTFSKTTLGSLTALTLNNVNLMELGSLCFLDHLQELSVEGNSLTSLNDLQHFPKLRTLLAANNLISSIANCSFNNMTNLQVLALDNNEIVNLTPLTDCLSLKQLFISSNRITNYQSVLALSDLPDLRVVDLRFNPLKTQLSRYRLRTVYHLPHLAFLDGVEVNISEVNEAREALDGRLSTDYLLASLGLESPGRVTHYNCEDGGIRSVELAPSEAFFNLHTLNLQNNRLTSFEGLLQLENLEVLWLPGNKISTLCSGISGRDTKVTYLPKLAVLSLAQNDITSLVPLHLNRFPALRTLFLQDNAISTLSGLVEMDNLRHLVLDRNKFRKLLAAEFIGLSRLVELHLEGNRLREIPSMEHLEELCHLYLGENKLEHLVNTLESFAPLKSLTHLGLHKNPLSKSPSYRLLVCHHLPQLQCLDAIDVTPRESQTAANLFAYTEEQLPINAAFESEQILLSPVVREKQLSKPIWRSMANVRFNLPSVTKLPENLPPGMTSKQAGDGTASTMSLLIPSATALFPSAFNKNLPQRRRTVEPNNVSRATAMRNNCKRIVMSIPGVSINAMAHFDSHTPDGPNTERADESAAVGL</sequence>
<evidence type="ECO:0000256" key="2">
    <source>
        <dbReference type="ARBA" id="ARBA00022737"/>
    </source>
</evidence>
<dbReference type="PANTHER" id="PTHR46652:SF3">
    <property type="entry name" value="LEUCINE-RICH REPEAT-CONTAINING PROTEIN 9"/>
    <property type="match status" value="1"/>
</dbReference>
<dbReference type="SMART" id="SM00369">
    <property type="entry name" value="LRR_TYP"/>
    <property type="match status" value="14"/>
</dbReference>
<dbReference type="SMART" id="SM00364">
    <property type="entry name" value="LRR_BAC"/>
    <property type="match status" value="6"/>
</dbReference>
<dbReference type="OMA" id="KLCLVNN"/>
<evidence type="ECO:0000256" key="3">
    <source>
        <dbReference type="SAM" id="MobiDB-lite"/>
    </source>
</evidence>
<reference evidence="4 5" key="1">
    <citation type="journal article" date="2013" name="Nat. Genet.">
        <title>The genome of the hydatid tapeworm Echinococcus granulosus.</title>
        <authorList>
            <person name="Zheng H."/>
            <person name="Zhang W."/>
            <person name="Zhang L."/>
            <person name="Zhang Z."/>
            <person name="Li J."/>
            <person name="Lu G."/>
            <person name="Zhu Y."/>
            <person name="Wang Y."/>
            <person name="Huang Y."/>
            <person name="Liu J."/>
            <person name="Kang H."/>
            <person name="Chen J."/>
            <person name="Wang L."/>
            <person name="Chen A."/>
            <person name="Yu S."/>
            <person name="Gao Z."/>
            <person name="Jin L."/>
            <person name="Gu W."/>
            <person name="Wang Z."/>
            <person name="Zhao L."/>
            <person name="Shi B."/>
            <person name="Wen H."/>
            <person name="Lin R."/>
            <person name="Jones M.K."/>
            <person name="Brejova B."/>
            <person name="Vinar T."/>
            <person name="Zhao G."/>
            <person name="McManus D.P."/>
            <person name="Chen Z."/>
            <person name="Zhou Y."/>
            <person name="Wang S."/>
        </authorList>
    </citation>
    <scope>NUCLEOTIDE SEQUENCE [LARGE SCALE GENOMIC DNA]</scope>
</reference>
<dbReference type="KEGG" id="egl:EGR_08356"/>
<dbReference type="EMBL" id="APAU02000104">
    <property type="protein sequence ID" value="EUB56778.1"/>
    <property type="molecule type" value="Genomic_DNA"/>
</dbReference>
<protein>
    <submittedName>
        <fullName evidence="4">Leucine-rich repeat-containing protein 9</fullName>
    </submittedName>
</protein>
<dbReference type="Gene3D" id="3.80.10.10">
    <property type="entry name" value="Ribonuclease Inhibitor"/>
    <property type="match status" value="6"/>
</dbReference>
<dbReference type="Pfam" id="PF14580">
    <property type="entry name" value="LRR_9"/>
    <property type="match status" value="1"/>
</dbReference>
<evidence type="ECO:0000256" key="1">
    <source>
        <dbReference type="ARBA" id="ARBA00022614"/>
    </source>
</evidence>
<keyword evidence="1" id="KW-0433">Leucine-rich repeat</keyword>
<keyword evidence="2" id="KW-0677">Repeat</keyword>
<feature type="compositionally biased region" description="Basic and acidic residues" evidence="3">
    <location>
        <begin position="1592"/>
        <end position="1607"/>
    </location>
</feature>
<dbReference type="PROSITE" id="PS51450">
    <property type="entry name" value="LRR"/>
    <property type="match status" value="9"/>
</dbReference>
<keyword evidence="5" id="KW-1185">Reference proteome</keyword>